<comment type="caution">
    <text evidence="7">The sequence shown here is derived from an EMBL/GenBank/DDBJ whole genome shotgun (WGS) entry which is preliminary data.</text>
</comment>
<dbReference type="AlphaFoldDB" id="A0A940YBG8"/>
<keyword evidence="3" id="KW-1003">Cell membrane</keyword>
<dbReference type="InterPro" id="IPR027417">
    <property type="entry name" value="P-loop_NTPase"/>
</dbReference>
<dbReference type="Proteomes" id="UP000676246">
    <property type="component" value="Unassembled WGS sequence"/>
</dbReference>
<evidence type="ECO:0000256" key="1">
    <source>
        <dbReference type="ARBA" id="ARBA00005417"/>
    </source>
</evidence>
<keyword evidence="5 7" id="KW-0067">ATP-binding</keyword>
<evidence type="ECO:0000256" key="4">
    <source>
        <dbReference type="ARBA" id="ARBA00022741"/>
    </source>
</evidence>
<dbReference type="PROSITE" id="PS50893">
    <property type="entry name" value="ABC_TRANSPORTER_2"/>
    <property type="match status" value="1"/>
</dbReference>
<feature type="domain" description="ABC transporter" evidence="6">
    <location>
        <begin position="6"/>
        <end position="237"/>
    </location>
</feature>
<name>A0A940YBG8_9BURK</name>
<keyword evidence="2" id="KW-0813">Transport</keyword>
<accession>A0A940YBG8</accession>
<dbReference type="GO" id="GO:0005524">
    <property type="term" value="F:ATP binding"/>
    <property type="evidence" value="ECO:0007669"/>
    <property type="project" value="UniProtKB-KW"/>
</dbReference>
<organism evidence="7 8">
    <name type="scientific">Ideonella alba</name>
    <dbReference type="NCBI Taxonomy" id="2824118"/>
    <lineage>
        <taxon>Bacteria</taxon>
        <taxon>Pseudomonadati</taxon>
        <taxon>Pseudomonadota</taxon>
        <taxon>Betaproteobacteria</taxon>
        <taxon>Burkholderiales</taxon>
        <taxon>Sphaerotilaceae</taxon>
        <taxon>Ideonella</taxon>
    </lineage>
</organism>
<dbReference type="PANTHER" id="PTHR42788:SF19">
    <property type="entry name" value="ALIPHATIC SULFONATES IMPORT ATP-BINDING PROTEIN SSUB 2"/>
    <property type="match status" value="1"/>
</dbReference>
<dbReference type="RefSeq" id="WP_210851523.1">
    <property type="nucleotide sequence ID" value="NZ_JAGQDD010000001.1"/>
</dbReference>
<dbReference type="GO" id="GO:0016887">
    <property type="term" value="F:ATP hydrolysis activity"/>
    <property type="evidence" value="ECO:0007669"/>
    <property type="project" value="InterPro"/>
</dbReference>
<dbReference type="InterPro" id="IPR003439">
    <property type="entry name" value="ABC_transporter-like_ATP-bd"/>
</dbReference>
<comment type="similarity">
    <text evidence="1">Belongs to the ABC transporter superfamily.</text>
</comment>
<protein>
    <submittedName>
        <fullName evidence="7">ABC transporter ATP-binding protein</fullName>
    </submittedName>
</protein>
<evidence type="ECO:0000313" key="8">
    <source>
        <dbReference type="Proteomes" id="UP000676246"/>
    </source>
</evidence>
<dbReference type="EMBL" id="JAGQDD010000001">
    <property type="protein sequence ID" value="MBQ0929270.1"/>
    <property type="molecule type" value="Genomic_DNA"/>
</dbReference>
<dbReference type="Gene3D" id="3.40.50.300">
    <property type="entry name" value="P-loop containing nucleotide triphosphate hydrolases"/>
    <property type="match status" value="1"/>
</dbReference>
<dbReference type="PANTHER" id="PTHR42788">
    <property type="entry name" value="TAURINE IMPORT ATP-BINDING PROTEIN-RELATED"/>
    <property type="match status" value="1"/>
</dbReference>
<dbReference type="InterPro" id="IPR003593">
    <property type="entry name" value="AAA+_ATPase"/>
</dbReference>
<keyword evidence="4" id="KW-0547">Nucleotide-binding</keyword>
<evidence type="ECO:0000256" key="2">
    <source>
        <dbReference type="ARBA" id="ARBA00022448"/>
    </source>
</evidence>
<dbReference type="Pfam" id="PF00005">
    <property type="entry name" value="ABC_tran"/>
    <property type="match status" value="1"/>
</dbReference>
<evidence type="ECO:0000259" key="6">
    <source>
        <dbReference type="PROSITE" id="PS50893"/>
    </source>
</evidence>
<sequence length="257" mass="27187">MNAPLIELKDVSRRHDSGVLALDGLDLRLAPGERVALLGLAGSGKSSLLRLLAGIDRPLSGTLLRDGEPLRAAQADAAFVFSSPALMPWASASVNVELPLRLQGSAAPVDTREQRAREALAAMGLEALADVLPKALDESQRMGVALARAWVVQPALLLLDDWLSQVSPAARPGLRQVLAEASRSAAAPTCVLATRDVDEALLHASRVLVLGGRPGRVLDELRLDNAVPREPAWLETPAGQRARKRLLEALSSAEATA</sequence>
<dbReference type="SUPFAM" id="SSF52540">
    <property type="entry name" value="P-loop containing nucleoside triphosphate hydrolases"/>
    <property type="match status" value="1"/>
</dbReference>
<dbReference type="InterPro" id="IPR050166">
    <property type="entry name" value="ABC_transporter_ATP-bind"/>
</dbReference>
<keyword evidence="3" id="KW-0472">Membrane</keyword>
<proteinExistence type="inferred from homology"/>
<evidence type="ECO:0000256" key="5">
    <source>
        <dbReference type="ARBA" id="ARBA00022840"/>
    </source>
</evidence>
<evidence type="ECO:0000313" key="7">
    <source>
        <dbReference type="EMBL" id="MBQ0929270.1"/>
    </source>
</evidence>
<evidence type="ECO:0000256" key="3">
    <source>
        <dbReference type="ARBA" id="ARBA00022475"/>
    </source>
</evidence>
<gene>
    <name evidence="7" type="ORF">KAK03_02155</name>
</gene>
<reference evidence="7 8" key="1">
    <citation type="submission" date="2021-04" db="EMBL/GenBank/DDBJ databases">
        <title>The genome sequence of Ideonella sp. 3Y2.</title>
        <authorList>
            <person name="Liu Y."/>
        </authorList>
    </citation>
    <scope>NUCLEOTIDE SEQUENCE [LARGE SCALE GENOMIC DNA]</scope>
    <source>
        <strain evidence="7 8">3Y2</strain>
    </source>
</reference>
<dbReference type="SMART" id="SM00382">
    <property type="entry name" value="AAA"/>
    <property type="match status" value="1"/>
</dbReference>
<keyword evidence="8" id="KW-1185">Reference proteome</keyword>